<evidence type="ECO:0000313" key="2">
    <source>
        <dbReference type="Proteomes" id="UP000228510"/>
    </source>
</evidence>
<gene>
    <name evidence="1" type="ORF">COU01_04125</name>
</gene>
<protein>
    <recommendedName>
        <fullName evidence="3">HEPN AbiU2-like domain-containing protein</fullName>
    </recommendedName>
</protein>
<dbReference type="EMBL" id="PFAT01000053">
    <property type="protein sequence ID" value="PIR91985.1"/>
    <property type="molecule type" value="Genomic_DNA"/>
</dbReference>
<dbReference type="AlphaFoldDB" id="A0A2H0UYU3"/>
<proteinExistence type="predicted"/>
<accession>A0A2H0UYU3</accession>
<evidence type="ECO:0008006" key="3">
    <source>
        <dbReference type="Google" id="ProtNLM"/>
    </source>
</evidence>
<dbReference type="Proteomes" id="UP000228510">
    <property type="component" value="Unassembled WGS sequence"/>
</dbReference>
<comment type="caution">
    <text evidence="1">The sequence shown here is derived from an EMBL/GenBank/DDBJ whole genome shotgun (WGS) entry which is preliminary data.</text>
</comment>
<name>A0A2H0UYU3_9BACT</name>
<reference evidence="2" key="1">
    <citation type="submission" date="2017-09" db="EMBL/GenBank/DDBJ databases">
        <title>Depth-based differentiation of microbial function through sediment-hosted aquifers and enrichment of novel symbionts in the deep terrestrial subsurface.</title>
        <authorList>
            <person name="Probst A.J."/>
            <person name="Ladd B."/>
            <person name="Jarett J.K."/>
            <person name="Geller-Mcgrath D.E."/>
            <person name="Sieber C.M.K."/>
            <person name="Emerson J.B."/>
            <person name="Anantharaman K."/>
            <person name="Thomas B.C."/>
            <person name="Malmstrom R."/>
            <person name="Stieglmeier M."/>
            <person name="Klingl A."/>
            <person name="Woyke T."/>
            <person name="Ryan C.M."/>
            <person name="Banfield J.F."/>
        </authorList>
    </citation>
    <scope>NUCLEOTIDE SEQUENCE [LARGE SCALE GENOMIC DNA]</scope>
</reference>
<sequence length="201" mass="24043">MKEQIDYFRGSIFEAKSAYNAWKMIVFSCWYAYVGKDLAEKYVKVQQYHKDFFGLAERSFLFHWVILVLHCFDDRKDVFSLKKVASKNYNAFIKDTGNAKVLKNLKNVRNTLLAHRSKTIKSKEVGSVEELDTFWKNLENFYNTICHDFDKSKTLFNNTENVKHDIENLFYNLERGENVRKNEIDIEWLWRKNPKRISNIL</sequence>
<evidence type="ECO:0000313" key="1">
    <source>
        <dbReference type="EMBL" id="PIR91985.1"/>
    </source>
</evidence>
<organism evidence="1 2">
    <name type="scientific">Candidatus Falkowbacteria bacterium CG10_big_fil_rev_8_21_14_0_10_44_15</name>
    <dbReference type="NCBI Taxonomy" id="1974569"/>
    <lineage>
        <taxon>Bacteria</taxon>
        <taxon>Candidatus Falkowiibacteriota</taxon>
    </lineage>
</organism>